<protein>
    <recommendedName>
        <fullName evidence="1">Starter acyltransferase (SAT) domain-containing protein</fullName>
    </recommendedName>
</protein>
<dbReference type="Pfam" id="PF16073">
    <property type="entry name" value="SAT"/>
    <property type="match status" value="1"/>
</dbReference>
<dbReference type="Proteomes" id="UP001059893">
    <property type="component" value="Unassembled WGS sequence"/>
</dbReference>
<comment type="caution">
    <text evidence="2">The sequence shown here is derived from an EMBL/GenBank/DDBJ whole genome shotgun (WGS) entry which is preliminary data.</text>
</comment>
<gene>
    <name evidence="2" type="ORF">MCOR33_007962</name>
</gene>
<sequence>MEPKANGQSMESTKLFLFGDQTIEFGSSLNKVVAAAKQKSPLARKFLSDALDTIRLEARQTGTHKLVELESLDTLLSSPERFDEVKDETGIIHTTFSCIARLGELILYVQRLPTPSKRTFFWLFD</sequence>
<organism evidence="2 3">
    <name type="scientific">Pyricularia grisea</name>
    <name type="common">Crabgrass-specific blast fungus</name>
    <name type="synonym">Magnaporthe grisea</name>
    <dbReference type="NCBI Taxonomy" id="148305"/>
    <lineage>
        <taxon>Eukaryota</taxon>
        <taxon>Fungi</taxon>
        <taxon>Dikarya</taxon>
        <taxon>Ascomycota</taxon>
        <taxon>Pezizomycotina</taxon>
        <taxon>Sordariomycetes</taxon>
        <taxon>Sordariomycetidae</taxon>
        <taxon>Magnaporthales</taxon>
        <taxon>Pyriculariaceae</taxon>
        <taxon>Pyricularia</taxon>
    </lineage>
</organism>
<keyword evidence="3" id="KW-1185">Reference proteome</keyword>
<dbReference type="EMBL" id="JABSND010000177">
    <property type="protein sequence ID" value="KAI6295074.1"/>
    <property type="molecule type" value="Genomic_DNA"/>
</dbReference>
<evidence type="ECO:0000313" key="3">
    <source>
        <dbReference type="Proteomes" id="UP001059893"/>
    </source>
</evidence>
<dbReference type="InterPro" id="IPR032088">
    <property type="entry name" value="SAT"/>
</dbReference>
<accession>A0ABQ8NFW1</accession>
<reference evidence="2" key="1">
    <citation type="submission" date="2021-01" db="EMBL/GenBank/DDBJ databases">
        <title>Deciphering the adaptive evolutionary patterns associated with biogeogrpahic diversity in the finger millet blast pathogen Magnaporthe oryzae in Eastern Africa.</title>
        <authorList>
            <person name="Onyema G."/>
            <person name="Shittu T.A."/>
            <person name="Dodsworth S."/>
            <person name="Devilliers S."/>
            <person name="Muthumeenakshi S."/>
            <person name="Sreenivasaprasad S."/>
        </authorList>
    </citation>
    <scope>NUCLEOTIDE SEQUENCE</scope>
    <source>
        <strain evidence="2">D15/s37</strain>
    </source>
</reference>
<name>A0ABQ8NFW1_PYRGI</name>
<evidence type="ECO:0000259" key="1">
    <source>
        <dbReference type="Pfam" id="PF16073"/>
    </source>
</evidence>
<feature type="domain" description="Starter acyltransferase (SAT)" evidence="1">
    <location>
        <begin position="16"/>
        <end position="115"/>
    </location>
</feature>
<evidence type="ECO:0000313" key="2">
    <source>
        <dbReference type="EMBL" id="KAI6295074.1"/>
    </source>
</evidence>
<proteinExistence type="predicted"/>